<feature type="transmembrane region" description="Helical" evidence="8">
    <location>
        <begin position="578"/>
        <end position="602"/>
    </location>
</feature>
<evidence type="ECO:0000256" key="7">
    <source>
        <dbReference type="ARBA" id="ARBA00023180"/>
    </source>
</evidence>
<reference evidence="10 11" key="1">
    <citation type="submission" date="2024-05" db="EMBL/GenBank/DDBJ databases">
        <title>Genetic variation in Jamaican populations of the coffee berry borer (Hypothenemus hampei).</title>
        <authorList>
            <person name="Errbii M."/>
            <person name="Myrie A."/>
        </authorList>
    </citation>
    <scope>NUCLEOTIDE SEQUENCE [LARGE SCALE GENOMIC DNA]</scope>
    <source>
        <strain evidence="10">JA-Hopewell-2020-01-JO</strain>
        <tissue evidence="10">Whole body</tissue>
    </source>
</reference>
<dbReference type="SUPFAM" id="SSF53850">
    <property type="entry name" value="Periplasmic binding protein-like II"/>
    <property type="match status" value="1"/>
</dbReference>
<dbReference type="Gene3D" id="3.40.190.10">
    <property type="entry name" value="Periplasmic binding protein-like II"/>
    <property type="match status" value="1"/>
</dbReference>
<feature type="transmembrane region" description="Helical" evidence="8">
    <location>
        <begin position="391"/>
        <end position="411"/>
    </location>
</feature>
<keyword evidence="11" id="KW-1185">Reference proteome</keyword>
<evidence type="ECO:0000256" key="9">
    <source>
        <dbReference type="SAM" id="SignalP"/>
    </source>
</evidence>
<protein>
    <submittedName>
        <fullName evidence="10">Uncharacterized protein</fullName>
    </submittedName>
</protein>
<dbReference type="PANTHER" id="PTHR42643">
    <property type="entry name" value="IONOTROPIC RECEPTOR 20A-RELATED"/>
    <property type="match status" value="1"/>
</dbReference>
<keyword evidence="6" id="KW-0675">Receptor</keyword>
<keyword evidence="2" id="KW-1003">Cell membrane</keyword>
<keyword evidence="7" id="KW-0325">Glycoprotein</keyword>
<dbReference type="Gene3D" id="1.10.287.70">
    <property type="match status" value="1"/>
</dbReference>
<comment type="subcellular location">
    <subcellularLocation>
        <location evidence="1">Cell membrane</location>
        <topology evidence="1">Multi-pass membrane protein</topology>
    </subcellularLocation>
</comment>
<keyword evidence="9" id="KW-0732">Signal</keyword>
<evidence type="ECO:0000256" key="3">
    <source>
        <dbReference type="ARBA" id="ARBA00022692"/>
    </source>
</evidence>
<feature type="transmembrane region" description="Helical" evidence="8">
    <location>
        <begin position="330"/>
        <end position="350"/>
    </location>
</feature>
<dbReference type="EMBL" id="JBDJPC010000006">
    <property type="protein sequence ID" value="KAL1498055.1"/>
    <property type="molecule type" value="Genomic_DNA"/>
</dbReference>
<evidence type="ECO:0000313" key="11">
    <source>
        <dbReference type="Proteomes" id="UP001566132"/>
    </source>
</evidence>
<evidence type="ECO:0000256" key="4">
    <source>
        <dbReference type="ARBA" id="ARBA00022989"/>
    </source>
</evidence>
<dbReference type="PANTHER" id="PTHR42643:SF30">
    <property type="entry name" value="IONOTROPIC RECEPTOR 40A-RELATED"/>
    <property type="match status" value="1"/>
</dbReference>
<accession>A0ABD1ENH7</accession>
<gene>
    <name evidence="10" type="ORF">ABEB36_008915</name>
</gene>
<evidence type="ECO:0000256" key="5">
    <source>
        <dbReference type="ARBA" id="ARBA00023136"/>
    </source>
</evidence>
<dbReference type="AlphaFoldDB" id="A0ABD1ENH7"/>
<evidence type="ECO:0000256" key="1">
    <source>
        <dbReference type="ARBA" id="ARBA00004651"/>
    </source>
</evidence>
<keyword evidence="3 8" id="KW-0812">Transmembrane</keyword>
<evidence type="ECO:0000313" key="10">
    <source>
        <dbReference type="EMBL" id="KAL1498055.1"/>
    </source>
</evidence>
<dbReference type="Proteomes" id="UP001566132">
    <property type="component" value="Unassembled WGS sequence"/>
</dbReference>
<name>A0ABD1ENH7_HYPHA</name>
<feature type="signal peptide" evidence="9">
    <location>
        <begin position="1"/>
        <end position="15"/>
    </location>
</feature>
<evidence type="ECO:0000256" key="6">
    <source>
        <dbReference type="ARBA" id="ARBA00023170"/>
    </source>
</evidence>
<organism evidence="10 11">
    <name type="scientific">Hypothenemus hampei</name>
    <name type="common">Coffee berry borer</name>
    <dbReference type="NCBI Taxonomy" id="57062"/>
    <lineage>
        <taxon>Eukaryota</taxon>
        <taxon>Metazoa</taxon>
        <taxon>Ecdysozoa</taxon>
        <taxon>Arthropoda</taxon>
        <taxon>Hexapoda</taxon>
        <taxon>Insecta</taxon>
        <taxon>Pterygota</taxon>
        <taxon>Neoptera</taxon>
        <taxon>Endopterygota</taxon>
        <taxon>Coleoptera</taxon>
        <taxon>Polyphaga</taxon>
        <taxon>Cucujiformia</taxon>
        <taxon>Curculionidae</taxon>
        <taxon>Scolytinae</taxon>
        <taxon>Hypothenemus</taxon>
    </lineage>
</organism>
<proteinExistence type="predicted"/>
<comment type="caution">
    <text evidence="10">The sequence shown here is derived from an EMBL/GenBank/DDBJ whole genome shotgun (WGS) entry which is preliminary data.</text>
</comment>
<dbReference type="GO" id="GO:0005886">
    <property type="term" value="C:plasma membrane"/>
    <property type="evidence" value="ECO:0007669"/>
    <property type="project" value="UniProtKB-SubCell"/>
</dbReference>
<dbReference type="InterPro" id="IPR052192">
    <property type="entry name" value="Insect_Ionotropic_Sensory_Rcpt"/>
</dbReference>
<sequence length="621" mass="72746">MQKILFFELTIMCYALLSITENRNENLTKCIELKEEYVEHSIHSVSVVSPIQNISENLQYIVQDLAKNKRKLVSIFSINRIKNMNSFQSTDAVVIEIPNLNYFKNSLKRLQEANILHTHFHLIMPTCFNNSTLVAKKILKKFIKYSLFNVIFLMRNSDNETYSIYKLSPNKEILIGECNKGNYMFNTTWPIHEILKNFKFSQITAVYLNIPPYAFDVKTNTIITNEESKWYGIEVTILINIMALLNITVKFVDGHALGEVFANGSITGSLKLLAQGNAHIAFGGYSQNTYRCMRFHCTFPHYFETLNWAVPQEYLSRMQLENIAMIIRPMVWPFIIFYMTISTLLIVLIAKNKKLERKKYKKGKDTFTEIILITTTNYIVPSMPRSCGVRIIYFFIFYFALIYSSIFTTYITSILSSNQLIEKYSNMDDIVYYNLEVYISPNSERFFRNNESKSYFLMQNAKICEVDDYKKCLTKMVMHKNVSFLGQKGLLDFMKSAFVSKSENILIRVLPPVLSYPINFIMIKEFWGIARVNDLLLRTSASGLIQKWKKLPRKSRLKECQVKFQDISDVSRFEGMEMIFLIIIIVGFSIACLVFIMEVLWFKWEHSNIRIMKKYKREFKI</sequence>
<keyword evidence="5 8" id="KW-0472">Membrane</keyword>
<evidence type="ECO:0000256" key="2">
    <source>
        <dbReference type="ARBA" id="ARBA00022475"/>
    </source>
</evidence>
<evidence type="ECO:0000256" key="8">
    <source>
        <dbReference type="SAM" id="Phobius"/>
    </source>
</evidence>
<feature type="chain" id="PRO_5044810876" evidence="9">
    <location>
        <begin position="16"/>
        <end position="621"/>
    </location>
</feature>
<keyword evidence="4 8" id="KW-1133">Transmembrane helix</keyword>